<gene>
    <name evidence="3" type="ORF">Tci_456644</name>
</gene>
<dbReference type="EMBL" id="BKCJ010215372">
    <property type="protein sequence ID" value="GEY84670.1"/>
    <property type="molecule type" value="Genomic_DNA"/>
</dbReference>
<protein>
    <submittedName>
        <fullName evidence="3">RNA-directed DNA polymerase, eukaryota</fullName>
    </submittedName>
</protein>
<accession>A0A699HU30</accession>
<name>A0A699HU30_TANCI</name>
<sequence>MHLHANVVLFERSPLQSSRAYQPIRPDKIAPSFVSAVKGFSVAPLSASPAMVLDDSCMVTRDLGNYVMGELVYLGGLWVMIELKSSKSNAKFLNHVGVASWFNCLSNAQSDFVSRDRIVWVDIEGVPMHAWSRNTLYKIGSKWGEVLELEECRDDFFARKRICIKTKQEDNILEKFKIIVKGKIFVVRAKELFVWSPTFKDVPEMTNLEDESDSEAVSDTYFGDNTNELGNVDDSVQPPIEKEISNDPFNIYDLLNKRDKEVDNTGTDSSIPFPPGFTPMKDIYKEAEQDMHADQVRGSDFKHSKDGSILVILDEMIKVGQTMRFSMDGCLGSKAKKEWIRELNIKYKFNFLTLHETKMDNISAMEVKFLWGNSNFKHLFSDAFGNYGGILCTWDPNVFHKEHHIISDNFVALHGTWISRLVDVQLEGYTFTWAHPSATKMSKLDSFLVTDGLLSLFPHVSAVCLDRHLLDHRHILLRENPITRDEIRNAVWGCGENKSPGPGGFTFEFFRCNSSFIALISKSLDPKSVSDYRPISLIGSLYKVATQILVTRLSKINSDLISDVQTAFLPNRQILDGPFIINELLARCHHNKQRAMVFKVDFAKANNSIRWDYLEDVLKSFGFGSKWCSWIHGSLHWGMAFILVNGSPTSEFQFHCGLKQGDRLASYLFILIMESLHLSFSRVIDAGIFTGVRIDYSLMISHLFYADDAVFIGEWSHDNLKGIMHMLHCFSLMSGLSINLKTSHLFGVGIPASCVHEAATSLGCSVMKALFKYLGIMVGGNMSLVKAWDDTVDKLKGRNLFNGIQELTASHSSTWSSILKEINILKAQGVDLISHCKICVGNGLSTSFLNDLWIGDAHLRYMFPHLYALDPNKECTVADKINAPLTSSFRRTVRGEAESLQLAHLLDLLGPVILSNMEDRWIWDMNGDDVFRVKDVRILLDEVFLPNDATPTRWIKSIPIKVNVFAWKVSLDRLPTRSNLSRRGVVVPSLSCPICNLIHEDTTHLLFSCGLAYEVMRLVCRWWIWCGFLLIPITIGFLGSSRFE</sequence>
<organism evidence="3">
    <name type="scientific">Tanacetum cinerariifolium</name>
    <name type="common">Dalmatian daisy</name>
    <name type="synonym">Chrysanthemum cinerariifolium</name>
    <dbReference type="NCBI Taxonomy" id="118510"/>
    <lineage>
        <taxon>Eukaryota</taxon>
        <taxon>Viridiplantae</taxon>
        <taxon>Streptophyta</taxon>
        <taxon>Embryophyta</taxon>
        <taxon>Tracheophyta</taxon>
        <taxon>Spermatophyta</taxon>
        <taxon>Magnoliopsida</taxon>
        <taxon>eudicotyledons</taxon>
        <taxon>Gunneridae</taxon>
        <taxon>Pentapetalae</taxon>
        <taxon>asterids</taxon>
        <taxon>campanulids</taxon>
        <taxon>Asterales</taxon>
        <taxon>Asteraceae</taxon>
        <taxon>Asteroideae</taxon>
        <taxon>Anthemideae</taxon>
        <taxon>Anthemidinae</taxon>
        <taxon>Tanacetum</taxon>
    </lineage>
</organism>
<proteinExistence type="predicted"/>
<comment type="caution">
    <text evidence="3">The sequence shown here is derived from an EMBL/GenBank/DDBJ whole genome shotgun (WGS) entry which is preliminary data.</text>
</comment>
<dbReference type="InterPro" id="IPR026960">
    <property type="entry name" value="RVT-Znf"/>
</dbReference>
<dbReference type="GO" id="GO:0003964">
    <property type="term" value="F:RNA-directed DNA polymerase activity"/>
    <property type="evidence" value="ECO:0007669"/>
    <property type="project" value="UniProtKB-KW"/>
</dbReference>
<dbReference type="AlphaFoldDB" id="A0A699HU30"/>
<dbReference type="CDD" id="cd01650">
    <property type="entry name" value="RT_nLTR_like"/>
    <property type="match status" value="1"/>
</dbReference>
<feature type="transmembrane region" description="Helical" evidence="1">
    <location>
        <begin position="1022"/>
        <end position="1040"/>
    </location>
</feature>
<dbReference type="PANTHER" id="PTHR31635:SF196">
    <property type="entry name" value="REVERSE TRANSCRIPTASE DOMAIN-CONTAINING PROTEIN-RELATED"/>
    <property type="match status" value="1"/>
</dbReference>
<keyword evidence="3" id="KW-0548">Nucleotidyltransferase</keyword>
<feature type="domain" description="Reverse transcriptase" evidence="2">
    <location>
        <begin position="505"/>
        <end position="778"/>
    </location>
</feature>
<dbReference type="PANTHER" id="PTHR31635">
    <property type="entry name" value="REVERSE TRANSCRIPTASE DOMAIN-CONTAINING PROTEIN-RELATED"/>
    <property type="match status" value="1"/>
</dbReference>
<keyword evidence="1" id="KW-0472">Membrane</keyword>
<evidence type="ECO:0000256" key="1">
    <source>
        <dbReference type="SAM" id="Phobius"/>
    </source>
</evidence>
<dbReference type="Pfam" id="PF13966">
    <property type="entry name" value="zf-RVT"/>
    <property type="match status" value="1"/>
</dbReference>
<dbReference type="InterPro" id="IPR000477">
    <property type="entry name" value="RT_dom"/>
</dbReference>
<keyword evidence="3" id="KW-0808">Transferase</keyword>
<evidence type="ECO:0000259" key="2">
    <source>
        <dbReference type="PROSITE" id="PS50878"/>
    </source>
</evidence>
<evidence type="ECO:0000313" key="3">
    <source>
        <dbReference type="EMBL" id="GEY84670.1"/>
    </source>
</evidence>
<keyword evidence="1" id="KW-0812">Transmembrane</keyword>
<dbReference type="PROSITE" id="PS50878">
    <property type="entry name" value="RT_POL"/>
    <property type="match status" value="1"/>
</dbReference>
<keyword evidence="3" id="KW-0695">RNA-directed DNA polymerase</keyword>
<reference evidence="3" key="1">
    <citation type="journal article" date="2019" name="Sci. Rep.">
        <title>Draft genome of Tanacetum cinerariifolium, the natural source of mosquito coil.</title>
        <authorList>
            <person name="Yamashiro T."/>
            <person name="Shiraishi A."/>
            <person name="Satake H."/>
            <person name="Nakayama K."/>
        </authorList>
    </citation>
    <scope>NUCLEOTIDE SEQUENCE</scope>
</reference>
<keyword evidence="1" id="KW-1133">Transmembrane helix</keyword>
<dbReference type="Pfam" id="PF00078">
    <property type="entry name" value="RVT_1"/>
    <property type="match status" value="1"/>
</dbReference>